<accession>A0A179T8A5</accession>
<name>A0A179T8A5_9BACI</name>
<protein>
    <submittedName>
        <fullName evidence="1">Uncharacterized protein</fullName>
    </submittedName>
</protein>
<dbReference type="AlphaFoldDB" id="A0A179T8A5"/>
<dbReference type="RefSeq" id="WP_066325159.1">
    <property type="nucleotide sequence ID" value="NZ_LWSG01000001.1"/>
</dbReference>
<comment type="caution">
    <text evidence="1">The sequence shown here is derived from an EMBL/GenBank/DDBJ whole genome shotgun (WGS) entry which is preliminary data.</text>
</comment>
<organism evidence="1 2">
    <name type="scientific">Metabacillus litoralis</name>
    <dbReference type="NCBI Taxonomy" id="152268"/>
    <lineage>
        <taxon>Bacteria</taxon>
        <taxon>Bacillati</taxon>
        <taxon>Bacillota</taxon>
        <taxon>Bacilli</taxon>
        <taxon>Bacillales</taxon>
        <taxon>Bacillaceae</taxon>
        <taxon>Metabacillus</taxon>
    </lineage>
</organism>
<dbReference type="OrthoDB" id="3659232at2"/>
<keyword evidence="2" id="KW-1185">Reference proteome</keyword>
<reference evidence="2" key="1">
    <citation type="submission" date="2016-04" db="EMBL/GenBank/DDBJ databases">
        <authorList>
            <person name="Lyu Z."/>
            <person name="Lyu W."/>
        </authorList>
    </citation>
    <scope>NUCLEOTIDE SEQUENCE [LARGE SCALE GENOMIC DNA]</scope>
    <source>
        <strain evidence="2">C44</strain>
    </source>
</reference>
<gene>
    <name evidence="1" type="ORF">A6K24_02220</name>
</gene>
<dbReference type="Proteomes" id="UP000078534">
    <property type="component" value="Unassembled WGS sequence"/>
</dbReference>
<proteinExistence type="predicted"/>
<sequence>MKVGSARAAAVEWVMQQASQMNEFLGAYFSGSTVGLPDEEELSVGSDVDVIIVTAHSEPPPKLGKFIYRDALVEATYLTWKQLASVEEVLTSYHLAGSFRVDTIISDHTGCLSRLQKQVSRHFAEEMWVRRRCENARQRVENGLRAIDISAPLHDQIMSLIFPGGVTTHVLLVAALRNPTVRLRYLAAREMLMEYGYDSLYEDLLKLLGFAHLTPERVEQHLDELAQTFDDTASVAKTPFFFSTDITAKARPIAIDGCRELIRAGNHREAVFWIVATFARCHKILAADATPELRRAHYPAFAAIVADLGITSTADIIRRAEDVMKFLPRLWEITEKIILANPNIVAK</sequence>
<evidence type="ECO:0000313" key="1">
    <source>
        <dbReference type="EMBL" id="OAS89389.1"/>
    </source>
</evidence>
<evidence type="ECO:0000313" key="2">
    <source>
        <dbReference type="Proteomes" id="UP000078534"/>
    </source>
</evidence>
<dbReference type="EMBL" id="LWSG01000001">
    <property type="protein sequence ID" value="OAS89389.1"/>
    <property type="molecule type" value="Genomic_DNA"/>
</dbReference>